<gene>
    <name evidence="2" type="ORF">V5O48_008407</name>
</gene>
<protein>
    <submittedName>
        <fullName evidence="2">Uncharacterized protein</fullName>
    </submittedName>
</protein>
<feature type="compositionally biased region" description="Polar residues" evidence="1">
    <location>
        <begin position="71"/>
        <end position="100"/>
    </location>
</feature>
<proteinExistence type="predicted"/>
<feature type="region of interest" description="Disordered" evidence="1">
    <location>
        <begin position="51"/>
        <end position="100"/>
    </location>
</feature>
<name>A0ABR3FE35_9AGAR</name>
<feature type="non-terminal residue" evidence="2">
    <location>
        <position position="127"/>
    </location>
</feature>
<evidence type="ECO:0000256" key="1">
    <source>
        <dbReference type="SAM" id="MobiDB-lite"/>
    </source>
</evidence>
<sequence>SPPPRANPQPRSDILIINEANHGSLLNNADDCLLDGLTINYGTPEVTQEAVIARKPTDRGVPPACVPSPRVSDSPQPGRSPSRTVHNHRNQGSVLNSGNKASFRGLSINYRNGYSETAVLANGSLSE</sequence>
<dbReference type="EMBL" id="JBAHYK010000491">
    <property type="protein sequence ID" value="KAL0573552.1"/>
    <property type="molecule type" value="Genomic_DNA"/>
</dbReference>
<organism evidence="2 3">
    <name type="scientific">Marasmius crinis-equi</name>
    <dbReference type="NCBI Taxonomy" id="585013"/>
    <lineage>
        <taxon>Eukaryota</taxon>
        <taxon>Fungi</taxon>
        <taxon>Dikarya</taxon>
        <taxon>Basidiomycota</taxon>
        <taxon>Agaricomycotina</taxon>
        <taxon>Agaricomycetes</taxon>
        <taxon>Agaricomycetidae</taxon>
        <taxon>Agaricales</taxon>
        <taxon>Marasmiineae</taxon>
        <taxon>Marasmiaceae</taxon>
        <taxon>Marasmius</taxon>
    </lineage>
</organism>
<evidence type="ECO:0000313" key="3">
    <source>
        <dbReference type="Proteomes" id="UP001465976"/>
    </source>
</evidence>
<keyword evidence="3" id="KW-1185">Reference proteome</keyword>
<dbReference type="Proteomes" id="UP001465976">
    <property type="component" value="Unassembled WGS sequence"/>
</dbReference>
<evidence type="ECO:0000313" key="2">
    <source>
        <dbReference type="EMBL" id="KAL0573552.1"/>
    </source>
</evidence>
<reference evidence="2 3" key="1">
    <citation type="submission" date="2024-02" db="EMBL/GenBank/DDBJ databases">
        <title>A draft genome for the cacao thread blight pathogen Marasmius crinis-equi.</title>
        <authorList>
            <person name="Cohen S.P."/>
            <person name="Baruah I.K."/>
            <person name="Amoako-Attah I."/>
            <person name="Bukari Y."/>
            <person name="Meinhardt L.W."/>
            <person name="Bailey B.A."/>
        </authorList>
    </citation>
    <scope>NUCLEOTIDE SEQUENCE [LARGE SCALE GENOMIC DNA]</scope>
    <source>
        <strain evidence="2 3">GH-76</strain>
    </source>
</reference>
<accession>A0ABR3FE35</accession>
<feature type="non-terminal residue" evidence="2">
    <location>
        <position position="1"/>
    </location>
</feature>
<comment type="caution">
    <text evidence="2">The sequence shown here is derived from an EMBL/GenBank/DDBJ whole genome shotgun (WGS) entry which is preliminary data.</text>
</comment>